<evidence type="ECO:0000313" key="7">
    <source>
        <dbReference type="Proteomes" id="UP000297609"/>
    </source>
</evidence>
<dbReference type="InterPro" id="IPR020449">
    <property type="entry name" value="Tscrpt_reg_AraC-type_HTH"/>
</dbReference>
<feature type="transmembrane region" description="Helical" evidence="4">
    <location>
        <begin position="33"/>
        <end position="52"/>
    </location>
</feature>
<keyword evidence="7" id="KW-1185">Reference proteome</keyword>
<dbReference type="InterPro" id="IPR009057">
    <property type="entry name" value="Homeodomain-like_sf"/>
</dbReference>
<evidence type="ECO:0000256" key="3">
    <source>
        <dbReference type="ARBA" id="ARBA00023163"/>
    </source>
</evidence>
<dbReference type="EMBL" id="RQGG01000007">
    <property type="protein sequence ID" value="TGL56033.1"/>
    <property type="molecule type" value="Genomic_DNA"/>
</dbReference>
<feature type="domain" description="HTH araC/xylS-type" evidence="5">
    <location>
        <begin position="260"/>
        <end position="359"/>
    </location>
</feature>
<keyword evidence="3" id="KW-0804">Transcription</keyword>
<keyword evidence="1" id="KW-0805">Transcription regulation</keyword>
<proteinExistence type="predicted"/>
<keyword evidence="4" id="KW-0472">Membrane</keyword>
<feature type="transmembrane region" description="Helical" evidence="4">
    <location>
        <begin position="203"/>
        <end position="221"/>
    </location>
</feature>
<dbReference type="PRINTS" id="PR00032">
    <property type="entry name" value="HTHARAC"/>
</dbReference>
<feature type="transmembrane region" description="Helical" evidence="4">
    <location>
        <begin position="136"/>
        <end position="157"/>
    </location>
</feature>
<keyword evidence="2" id="KW-0238">DNA-binding</keyword>
<feature type="transmembrane region" description="Helical" evidence="4">
    <location>
        <begin position="64"/>
        <end position="84"/>
    </location>
</feature>
<dbReference type="SUPFAM" id="SSF46689">
    <property type="entry name" value="Homeodomain-like"/>
    <property type="match status" value="1"/>
</dbReference>
<feature type="transmembrane region" description="Helical" evidence="4">
    <location>
        <begin position="177"/>
        <end position="197"/>
    </location>
</feature>
<dbReference type="GO" id="GO:0003700">
    <property type="term" value="F:DNA-binding transcription factor activity"/>
    <property type="evidence" value="ECO:0007669"/>
    <property type="project" value="InterPro"/>
</dbReference>
<organism evidence="6 7">
    <name type="scientific">Leptospira kemamanensis</name>
    <dbReference type="NCBI Taxonomy" id="2484942"/>
    <lineage>
        <taxon>Bacteria</taxon>
        <taxon>Pseudomonadati</taxon>
        <taxon>Spirochaetota</taxon>
        <taxon>Spirochaetia</taxon>
        <taxon>Leptospirales</taxon>
        <taxon>Leptospiraceae</taxon>
        <taxon>Leptospira</taxon>
    </lineage>
</organism>
<feature type="transmembrane region" description="Helical" evidence="4">
    <location>
        <begin position="6"/>
        <end position="26"/>
    </location>
</feature>
<gene>
    <name evidence="6" type="ORF">EHQ59_01955</name>
</gene>
<keyword evidence="4" id="KW-1133">Transmembrane helix</keyword>
<reference evidence="6" key="1">
    <citation type="journal article" date="2019" name="PLoS Negl. Trop. Dis.">
        <title>Revisiting the worldwide diversity of Leptospira species in the environment.</title>
        <authorList>
            <person name="Vincent A.T."/>
            <person name="Schiettekatte O."/>
            <person name="Bourhy P."/>
            <person name="Veyrier F.J."/>
            <person name="Picardeau M."/>
        </authorList>
    </citation>
    <scope>NUCLEOTIDE SEQUENCE [LARGE SCALE GENOMIC DNA]</scope>
    <source>
        <strain evidence="6">201702454</strain>
    </source>
</reference>
<dbReference type="GO" id="GO:0043565">
    <property type="term" value="F:sequence-specific DNA binding"/>
    <property type="evidence" value="ECO:0007669"/>
    <property type="project" value="InterPro"/>
</dbReference>
<dbReference type="PANTHER" id="PTHR43280:SF29">
    <property type="entry name" value="ARAC-FAMILY TRANSCRIPTIONAL REGULATOR"/>
    <property type="match status" value="1"/>
</dbReference>
<dbReference type="PROSITE" id="PS00041">
    <property type="entry name" value="HTH_ARAC_FAMILY_1"/>
    <property type="match status" value="1"/>
</dbReference>
<evidence type="ECO:0000313" key="6">
    <source>
        <dbReference type="EMBL" id="TGL56033.1"/>
    </source>
</evidence>
<feature type="transmembrane region" description="Helical" evidence="4">
    <location>
        <begin position="96"/>
        <end position="116"/>
    </location>
</feature>
<dbReference type="SMART" id="SM00342">
    <property type="entry name" value="HTH_ARAC"/>
    <property type="match status" value="1"/>
</dbReference>
<dbReference type="Proteomes" id="UP000297609">
    <property type="component" value="Unassembled WGS sequence"/>
</dbReference>
<dbReference type="InterPro" id="IPR018062">
    <property type="entry name" value="HTH_AraC-typ_CS"/>
</dbReference>
<protein>
    <submittedName>
        <fullName evidence="6">AraC family transcriptional regulator</fullName>
    </submittedName>
</protein>
<dbReference type="Gene3D" id="1.10.10.60">
    <property type="entry name" value="Homeodomain-like"/>
    <property type="match status" value="2"/>
</dbReference>
<name>A0A4R9JVK8_9LEPT</name>
<dbReference type="Pfam" id="PF12833">
    <property type="entry name" value="HTH_18"/>
    <property type="match status" value="1"/>
</dbReference>
<accession>A0A4R9JVK8</accession>
<comment type="caution">
    <text evidence="6">The sequence shown here is derived from an EMBL/GenBank/DDBJ whole genome shotgun (WGS) entry which is preliminary data.</text>
</comment>
<dbReference type="PROSITE" id="PS01124">
    <property type="entry name" value="HTH_ARAC_FAMILY_2"/>
    <property type="match status" value="1"/>
</dbReference>
<evidence type="ECO:0000256" key="4">
    <source>
        <dbReference type="SAM" id="Phobius"/>
    </source>
</evidence>
<dbReference type="PANTHER" id="PTHR43280">
    <property type="entry name" value="ARAC-FAMILY TRANSCRIPTIONAL REGULATOR"/>
    <property type="match status" value="1"/>
</dbReference>
<keyword evidence="4" id="KW-0812">Transmembrane</keyword>
<dbReference type="AlphaFoldDB" id="A0A4R9JVK8"/>
<evidence type="ECO:0000256" key="2">
    <source>
        <dbReference type="ARBA" id="ARBA00023125"/>
    </source>
</evidence>
<dbReference type="InterPro" id="IPR018060">
    <property type="entry name" value="HTH_AraC"/>
</dbReference>
<evidence type="ECO:0000256" key="1">
    <source>
        <dbReference type="ARBA" id="ARBA00023015"/>
    </source>
</evidence>
<dbReference type="OrthoDB" id="6866685at2"/>
<evidence type="ECO:0000259" key="5">
    <source>
        <dbReference type="PROSITE" id="PS01124"/>
    </source>
</evidence>
<sequence length="362" mass="42246">MGNVTIHLIAFSAGLSFLFALGEFLRTKLSRQAFVQGLLFLFAAFFQTHTYLTSTELYRLYPHFYLVHLPFTACIGSLLKQYFSELWNENPNKNRFSFWELIPAALVLGLMFPFYLSSAEDKIVIHNSYLEKGVPLRFQIIILLAVLPIFYAAYYVFSHMVRYVRWESFKKSAHLRLVGLVVGFGAIASAVGVYTLFFHERHGLQIVSFFIACLVIGIYLLRQKSPELWGEVQRIVIEEKKYQTSQLGAFDLDTLHQRLKSLMETKKVYLDETINLEKLAKQMQMSEHQLSEFLNIHLKKSFFHLLNHYRIEDAKELIKNHPEKNILTIAYEVGFPSKSTFYDAFKRELGQSPSEYRKKFKK</sequence>